<protein>
    <submittedName>
        <fullName evidence="2">Uncharacterized protein</fullName>
    </submittedName>
</protein>
<sequence length="114" mass="12050">MSAGGKESQGEVDRVKATEEVTADSKASHSHSVGITNENGGSIHLEQSLKGVETRDGYGGDTAGAFANDMAMSEEVNGTVWRRMMVSIGVNPMGEMLGLTMKTTMITNSLVKLQ</sequence>
<evidence type="ECO:0000256" key="1">
    <source>
        <dbReference type="SAM" id="MobiDB-lite"/>
    </source>
</evidence>
<keyword evidence="3" id="KW-1185">Reference proteome</keyword>
<organism evidence="2 3">
    <name type="scientific">Flemingia macrophylla</name>
    <dbReference type="NCBI Taxonomy" id="520843"/>
    <lineage>
        <taxon>Eukaryota</taxon>
        <taxon>Viridiplantae</taxon>
        <taxon>Streptophyta</taxon>
        <taxon>Embryophyta</taxon>
        <taxon>Tracheophyta</taxon>
        <taxon>Spermatophyta</taxon>
        <taxon>Magnoliopsida</taxon>
        <taxon>eudicotyledons</taxon>
        <taxon>Gunneridae</taxon>
        <taxon>Pentapetalae</taxon>
        <taxon>rosids</taxon>
        <taxon>fabids</taxon>
        <taxon>Fabales</taxon>
        <taxon>Fabaceae</taxon>
        <taxon>Papilionoideae</taxon>
        <taxon>50 kb inversion clade</taxon>
        <taxon>NPAAA clade</taxon>
        <taxon>indigoferoid/millettioid clade</taxon>
        <taxon>Phaseoleae</taxon>
        <taxon>Flemingia</taxon>
    </lineage>
</organism>
<reference evidence="2 3" key="1">
    <citation type="submission" date="2024-08" db="EMBL/GenBank/DDBJ databases">
        <title>Insights into the chromosomal genome structure of Flemingia macrophylla.</title>
        <authorList>
            <person name="Ding Y."/>
            <person name="Zhao Y."/>
            <person name="Bi W."/>
            <person name="Wu M."/>
            <person name="Zhao G."/>
            <person name="Gong Y."/>
            <person name="Li W."/>
            <person name="Zhang P."/>
        </authorList>
    </citation>
    <scope>NUCLEOTIDE SEQUENCE [LARGE SCALE GENOMIC DNA]</scope>
    <source>
        <strain evidence="2">DYQJB</strain>
        <tissue evidence="2">Leaf</tissue>
    </source>
</reference>
<proteinExistence type="predicted"/>
<comment type="caution">
    <text evidence="2">The sequence shown here is derived from an EMBL/GenBank/DDBJ whole genome shotgun (WGS) entry which is preliminary data.</text>
</comment>
<feature type="compositionally biased region" description="Polar residues" evidence="1">
    <location>
        <begin position="30"/>
        <end position="40"/>
    </location>
</feature>
<evidence type="ECO:0000313" key="2">
    <source>
        <dbReference type="EMBL" id="KAL2329713.1"/>
    </source>
</evidence>
<gene>
    <name evidence="2" type="ORF">Fmac_017294</name>
</gene>
<dbReference type="AlphaFoldDB" id="A0ABD1M1P2"/>
<feature type="compositionally biased region" description="Basic and acidic residues" evidence="1">
    <location>
        <begin position="8"/>
        <end position="19"/>
    </location>
</feature>
<evidence type="ECO:0000313" key="3">
    <source>
        <dbReference type="Proteomes" id="UP001603857"/>
    </source>
</evidence>
<dbReference type="EMBL" id="JBGMDY010000006">
    <property type="protein sequence ID" value="KAL2329713.1"/>
    <property type="molecule type" value="Genomic_DNA"/>
</dbReference>
<dbReference type="Proteomes" id="UP001603857">
    <property type="component" value="Unassembled WGS sequence"/>
</dbReference>
<accession>A0ABD1M1P2</accession>
<feature type="region of interest" description="Disordered" evidence="1">
    <location>
        <begin position="1"/>
        <end position="42"/>
    </location>
</feature>
<name>A0ABD1M1P2_9FABA</name>